<comment type="pathway">
    <text evidence="1 5">Pyrimidine metabolism; UMP biosynthesis via salvage pathway; UMP from uridine: step 1/1.</text>
</comment>
<comment type="caution">
    <text evidence="7">The sequence shown here is derived from an EMBL/GenBank/DDBJ whole genome shotgun (WGS) entry which is preliminary data.</text>
</comment>
<dbReference type="EC" id="2.7.1.48" evidence="5"/>
<comment type="pathway">
    <text evidence="5">Pyrimidine metabolism; CTP biosynthesis via salvage pathway; CTP from cytidine: step 1/3.</text>
</comment>
<proteinExistence type="inferred from homology"/>
<dbReference type="InterPro" id="IPR027417">
    <property type="entry name" value="P-loop_NTPase"/>
</dbReference>
<evidence type="ECO:0000256" key="1">
    <source>
        <dbReference type="ARBA" id="ARBA00004690"/>
    </source>
</evidence>
<keyword evidence="2 5" id="KW-0808">Transferase</keyword>
<dbReference type="Pfam" id="PF00485">
    <property type="entry name" value="PRK"/>
    <property type="match status" value="1"/>
</dbReference>
<dbReference type="Gene3D" id="3.40.50.300">
    <property type="entry name" value="P-loop containing nucleotide triphosphate hydrolases"/>
    <property type="match status" value="1"/>
</dbReference>
<dbReference type="CDD" id="cd02023">
    <property type="entry name" value="UMPK"/>
    <property type="match status" value="1"/>
</dbReference>
<evidence type="ECO:0000256" key="4">
    <source>
        <dbReference type="ARBA" id="ARBA00022777"/>
    </source>
</evidence>
<dbReference type="PANTHER" id="PTHR10285">
    <property type="entry name" value="URIDINE KINASE"/>
    <property type="match status" value="1"/>
</dbReference>
<comment type="subcellular location">
    <subcellularLocation>
        <location evidence="5">Cytoplasm</location>
    </subcellularLocation>
</comment>
<evidence type="ECO:0000256" key="5">
    <source>
        <dbReference type="RuleBase" id="RU003825"/>
    </source>
</evidence>
<keyword evidence="4 5" id="KW-0418">Kinase</keyword>
<dbReference type="InterPro" id="IPR006083">
    <property type="entry name" value="PRK/URK"/>
</dbReference>
<dbReference type="EMBL" id="MGBG01000007">
    <property type="protein sequence ID" value="OGK66427.1"/>
    <property type="molecule type" value="Genomic_DNA"/>
</dbReference>
<reference evidence="7 8" key="1">
    <citation type="journal article" date="2016" name="Nat. Commun.">
        <title>Thousands of microbial genomes shed light on interconnected biogeochemical processes in an aquifer system.</title>
        <authorList>
            <person name="Anantharaman K."/>
            <person name="Brown C.T."/>
            <person name="Hug L.A."/>
            <person name="Sharon I."/>
            <person name="Castelle C.J."/>
            <person name="Probst A.J."/>
            <person name="Thomas B.C."/>
            <person name="Singh A."/>
            <person name="Wilkins M.J."/>
            <person name="Karaoz U."/>
            <person name="Brodie E.L."/>
            <person name="Williams K.H."/>
            <person name="Hubbard S.S."/>
            <person name="Banfield J.F."/>
        </authorList>
    </citation>
    <scope>NUCLEOTIDE SEQUENCE [LARGE SCALE GENOMIC DNA]</scope>
</reference>
<dbReference type="GO" id="GO:0005737">
    <property type="term" value="C:cytoplasm"/>
    <property type="evidence" value="ECO:0007669"/>
    <property type="project" value="UniProtKB-SubCell"/>
</dbReference>
<dbReference type="GO" id="GO:0043771">
    <property type="term" value="F:cytidine kinase activity"/>
    <property type="evidence" value="ECO:0007669"/>
    <property type="project" value="RHEA"/>
</dbReference>
<evidence type="ECO:0000256" key="2">
    <source>
        <dbReference type="ARBA" id="ARBA00022679"/>
    </source>
</evidence>
<dbReference type="GO" id="GO:0005524">
    <property type="term" value="F:ATP binding"/>
    <property type="evidence" value="ECO:0007669"/>
    <property type="project" value="UniProtKB-KW"/>
</dbReference>
<evidence type="ECO:0000259" key="6">
    <source>
        <dbReference type="Pfam" id="PF00485"/>
    </source>
</evidence>
<dbReference type="GO" id="GO:0044206">
    <property type="term" value="P:UMP salvage"/>
    <property type="evidence" value="ECO:0007669"/>
    <property type="project" value="UniProtKB-UniPathway"/>
</dbReference>
<accession>A0A1F7KEY9</accession>
<dbReference type="NCBIfam" id="NF004018">
    <property type="entry name" value="PRK05480.1"/>
    <property type="match status" value="1"/>
</dbReference>
<evidence type="ECO:0000256" key="3">
    <source>
        <dbReference type="ARBA" id="ARBA00022741"/>
    </source>
</evidence>
<evidence type="ECO:0000313" key="8">
    <source>
        <dbReference type="Proteomes" id="UP000178450"/>
    </source>
</evidence>
<dbReference type="GO" id="GO:0044211">
    <property type="term" value="P:CTP salvage"/>
    <property type="evidence" value="ECO:0007669"/>
    <property type="project" value="UniProtKB-UniPathway"/>
</dbReference>
<gene>
    <name evidence="7" type="ORF">A2209_01600</name>
</gene>
<dbReference type="SUPFAM" id="SSF52540">
    <property type="entry name" value="P-loop containing nucleoside triphosphate hydrolases"/>
    <property type="match status" value="1"/>
</dbReference>
<keyword evidence="3 5" id="KW-0547">Nucleotide-binding</keyword>
<dbReference type="NCBIfam" id="TIGR00235">
    <property type="entry name" value="udk"/>
    <property type="match status" value="1"/>
</dbReference>
<keyword evidence="5" id="KW-0963">Cytoplasm</keyword>
<name>A0A1F7KEY9_9BACT</name>
<comment type="catalytic activity">
    <reaction evidence="5">
        <text>cytidine + ATP = CMP + ADP + H(+)</text>
        <dbReference type="Rhea" id="RHEA:24674"/>
        <dbReference type="ChEBI" id="CHEBI:15378"/>
        <dbReference type="ChEBI" id="CHEBI:17562"/>
        <dbReference type="ChEBI" id="CHEBI:30616"/>
        <dbReference type="ChEBI" id="CHEBI:60377"/>
        <dbReference type="ChEBI" id="CHEBI:456216"/>
        <dbReference type="EC" id="2.7.1.48"/>
    </reaction>
</comment>
<comment type="catalytic activity">
    <reaction evidence="5">
        <text>uridine + ATP = UMP + ADP + H(+)</text>
        <dbReference type="Rhea" id="RHEA:16825"/>
        <dbReference type="ChEBI" id="CHEBI:15378"/>
        <dbReference type="ChEBI" id="CHEBI:16704"/>
        <dbReference type="ChEBI" id="CHEBI:30616"/>
        <dbReference type="ChEBI" id="CHEBI:57865"/>
        <dbReference type="ChEBI" id="CHEBI:456216"/>
        <dbReference type="EC" id="2.7.1.48"/>
    </reaction>
</comment>
<feature type="domain" description="Phosphoribulokinase/uridine kinase" evidence="6">
    <location>
        <begin position="6"/>
        <end position="190"/>
    </location>
</feature>
<comment type="similarity">
    <text evidence="5">Belongs to the uridine kinase family.</text>
</comment>
<dbReference type="GO" id="GO:0004849">
    <property type="term" value="F:uridine kinase activity"/>
    <property type="evidence" value="ECO:0007669"/>
    <property type="project" value="UniProtKB-EC"/>
</dbReference>
<dbReference type="UniPathway" id="UPA00574">
    <property type="reaction ID" value="UER00637"/>
</dbReference>
<dbReference type="UniPathway" id="UPA00579">
    <property type="reaction ID" value="UER00640"/>
</dbReference>
<keyword evidence="5" id="KW-0067">ATP-binding</keyword>
<dbReference type="InterPro" id="IPR000764">
    <property type="entry name" value="Uridine_kinase-like"/>
</dbReference>
<organism evidence="7 8">
    <name type="scientific">Candidatus Roizmanbacteria bacterium RIFOXYA1_FULL_41_12</name>
    <dbReference type="NCBI Taxonomy" id="1802082"/>
    <lineage>
        <taxon>Bacteria</taxon>
        <taxon>Candidatus Roizmaniibacteriota</taxon>
    </lineage>
</organism>
<dbReference type="AlphaFoldDB" id="A0A1F7KEY9"/>
<protein>
    <recommendedName>
        <fullName evidence="5">Uridine kinase</fullName>
        <ecNumber evidence="5">2.7.1.48</ecNumber>
    </recommendedName>
</protein>
<dbReference type="Proteomes" id="UP000178450">
    <property type="component" value="Unassembled WGS sequence"/>
</dbReference>
<dbReference type="PRINTS" id="PR00988">
    <property type="entry name" value="URIDINKINASE"/>
</dbReference>
<sequence length="204" mass="23162">MLCKLLIGIAGGTGAGKTTLVKILQQQFSEQVVCLSHDSYYRDLSSLSLDERRQVNFDHPDSLETELMIKQLKELIKGQSIKVPIYDFNVSNRTDKTSLVKPKSVVIVEGILIFADPILSDLFQIKVFVDAPADVRLGRRIKRDIEERGRTLEHSLNQYLTMSRPMHEQYVEPSKKFADVIVPEGGKNTIATQMLINLIEKYLK</sequence>
<evidence type="ECO:0000313" key="7">
    <source>
        <dbReference type="EMBL" id="OGK66427.1"/>
    </source>
</evidence>